<organism evidence="2 3">
    <name type="scientific">Cladophialophora psammophila CBS 110553</name>
    <dbReference type="NCBI Taxonomy" id="1182543"/>
    <lineage>
        <taxon>Eukaryota</taxon>
        <taxon>Fungi</taxon>
        <taxon>Dikarya</taxon>
        <taxon>Ascomycota</taxon>
        <taxon>Pezizomycotina</taxon>
        <taxon>Eurotiomycetes</taxon>
        <taxon>Chaetothyriomycetidae</taxon>
        <taxon>Chaetothyriales</taxon>
        <taxon>Herpotrichiellaceae</taxon>
        <taxon>Cladophialophora</taxon>
    </lineage>
</organism>
<dbReference type="HOGENOM" id="CLU_393291_0_0_1"/>
<gene>
    <name evidence="2" type="ORF">A1O5_09736</name>
</gene>
<feature type="region of interest" description="Disordered" evidence="1">
    <location>
        <begin position="675"/>
        <end position="701"/>
    </location>
</feature>
<dbReference type="Proteomes" id="UP000019471">
    <property type="component" value="Unassembled WGS sequence"/>
</dbReference>
<reference evidence="2 3" key="1">
    <citation type="submission" date="2013-03" db="EMBL/GenBank/DDBJ databases">
        <title>The Genome Sequence of Cladophialophora psammophila CBS 110553.</title>
        <authorList>
            <consortium name="The Broad Institute Genomics Platform"/>
            <person name="Cuomo C."/>
            <person name="de Hoog S."/>
            <person name="Gorbushina A."/>
            <person name="Walker B."/>
            <person name="Young S.K."/>
            <person name="Zeng Q."/>
            <person name="Gargeya S."/>
            <person name="Fitzgerald M."/>
            <person name="Haas B."/>
            <person name="Abouelleil A."/>
            <person name="Allen A.W."/>
            <person name="Alvarado L."/>
            <person name="Arachchi H.M."/>
            <person name="Berlin A.M."/>
            <person name="Chapman S.B."/>
            <person name="Gainer-Dewar J."/>
            <person name="Goldberg J."/>
            <person name="Griggs A."/>
            <person name="Gujja S."/>
            <person name="Hansen M."/>
            <person name="Howarth C."/>
            <person name="Imamovic A."/>
            <person name="Ireland A."/>
            <person name="Larimer J."/>
            <person name="McCowan C."/>
            <person name="Murphy C."/>
            <person name="Pearson M."/>
            <person name="Poon T.W."/>
            <person name="Priest M."/>
            <person name="Roberts A."/>
            <person name="Saif S."/>
            <person name="Shea T."/>
            <person name="Sisk P."/>
            <person name="Sykes S."/>
            <person name="Wortman J."/>
            <person name="Nusbaum C."/>
            <person name="Birren B."/>
        </authorList>
    </citation>
    <scope>NUCLEOTIDE SEQUENCE [LARGE SCALE GENOMIC DNA]</scope>
    <source>
        <strain evidence="2 3">CBS 110553</strain>
    </source>
</reference>
<dbReference type="GeneID" id="19194432"/>
<dbReference type="EMBL" id="AMGX01000017">
    <property type="protein sequence ID" value="EXJ67090.1"/>
    <property type="molecule type" value="Genomic_DNA"/>
</dbReference>
<dbReference type="RefSeq" id="XP_007748505.1">
    <property type="nucleotide sequence ID" value="XM_007750315.1"/>
</dbReference>
<sequence length="701" mass="78411">MTAIPESLPDLVASHMMRITLSNAAIFEADCSVLLQSDDPCFVRAAEGAVADAGLLVAGQTLLPTDPKERLARALEAGKKIAAVDFKVMAMSLGQMAKTGGCYYYMINCSPQQRQQCAAVIVHSLLAPQLVAVIPLYYLNKSGRQAHGETESRSFTGRKIPYFGEGVEPFPLEWSPFVMPMEFVGRAMGQLRRFAAGTVARWKNPYNDIVFDNCPRPPLVSPRVLLPPEQSLLTDHAFLESLRCAFRSHGGEYRIAPPCVRASSGDLVVTHMPSRTRAMIEVKRQLLRFPDSRTIEHDAEYWHGRSGQGIFHAFTPWDFLLSTASREGKAILISRDDLPRDWFQGPPSVTRAARFTKEFLEQHTLRDIEGLTNRQAGDHARKRLAHGMIAIFDRYRQDGRFEARTRMGVPPTPPAGEGGAAEGSAVLGGRAAVRDSPPSAPGRQESEEARDGCGTLFERRMYPSRQAALLNRLCAESENYAVYELGRHPSATHVFALGRASSIVDLHPDTPMIYLNFAQVDMLQFRLHDKRRPSSFFHATHGRSKSIFILNPVPDDLDGPPHDYFVLPSEALDTESRRRLNDEQLKQEPWRTSRRATWLTLNNGEPLFVYRTARRDLEATLLRVFRQPLDRQDVFLGDEKTGLGTKISVQEYVQTQRAVLEEYILLLEGGSFHRREEEPFDESSSGECSSSDESEDGGVPV</sequence>
<evidence type="ECO:0000313" key="2">
    <source>
        <dbReference type="EMBL" id="EXJ67090.1"/>
    </source>
</evidence>
<accession>W9WQ17</accession>
<keyword evidence="3" id="KW-1185">Reference proteome</keyword>
<dbReference type="OrthoDB" id="4161538at2759"/>
<name>W9WQ17_9EURO</name>
<dbReference type="AlphaFoldDB" id="W9WQ17"/>
<comment type="caution">
    <text evidence="2">The sequence shown here is derived from an EMBL/GenBank/DDBJ whole genome shotgun (WGS) entry which is preliminary data.</text>
</comment>
<evidence type="ECO:0000313" key="3">
    <source>
        <dbReference type="Proteomes" id="UP000019471"/>
    </source>
</evidence>
<evidence type="ECO:0000256" key="1">
    <source>
        <dbReference type="SAM" id="MobiDB-lite"/>
    </source>
</evidence>
<proteinExistence type="predicted"/>
<protein>
    <submittedName>
        <fullName evidence="2">Uncharacterized protein</fullName>
    </submittedName>
</protein>
<feature type="compositionally biased region" description="Acidic residues" evidence="1">
    <location>
        <begin position="690"/>
        <end position="701"/>
    </location>
</feature>
<feature type="region of interest" description="Disordered" evidence="1">
    <location>
        <begin position="431"/>
        <end position="450"/>
    </location>
</feature>